<keyword evidence="1" id="KW-0812">Transmembrane</keyword>
<dbReference type="Proteomes" id="UP001390339">
    <property type="component" value="Unassembled WGS sequence"/>
</dbReference>
<feature type="domain" description="DUF6594" evidence="2">
    <location>
        <begin position="22"/>
        <end position="270"/>
    </location>
</feature>
<reference evidence="3 4" key="1">
    <citation type="journal article" date="2024" name="IMA Fungus">
        <title>Apiospora arundinis, a panoply of carbohydrate-active enzymes and secondary metabolites.</title>
        <authorList>
            <person name="Sorensen T."/>
            <person name="Petersen C."/>
            <person name="Muurmann A.T."/>
            <person name="Christiansen J.V."/>
            <person name="Brundto M.L."/>
            <person name="Overgaard C.K."/>
            <person name="Boysen A.T."/>
            <person name="Wollenberg R.D."/>
            <person name="Larsen T.O."/>
            <person name="Sorensen J.L."/>
            <person name="Nielsen K.L."/>
            <person name="Sondergaard T.E."/>
        </authorList>
    </citation>
    <scope>NUCLEOTIDE SEQUENCE [LARGE SCALE GENOMIC DNA]</scope>
    <source>
        <strain evidence="3 4">AAU 773</strain>
    </source>
</reference>
<accession>A0ABR2IS56</accession>
<sequence>MADIEANAPRPSDEAQGDILGYGQFAELISSHPSFFAFRRFAALRARMILRKQDRLAQLEGQLEEIDRHEPNPIYRCSYRRDKNPQRIKLFEELDLVMAQYDDLNERTRNALGTKAASPRDVQNIRHWVQGSGCVDIVESDYLTHGRDLIALGPAETDDFLQSVGHRTEDVIIWISGLLGRIIRPNNTRDTGVYIFPDRLIRTMSRSVLAFLASLILLIPIVVLTFVTNLAVRLVVALLANAAFVFVISVIAEVKIGELFMAGAAYAAVMIVYIAGTH</sequence>
<dbReference type="Pfam" id="PF20237">
    <property type="entry name" value="DUF6594"/>
    <property type="match status" value="1"/>
</dbReference>
<evidence type="ECO:0000313" key="3">
    <source>
        <dbReference type="EMBL" id="KAK8867677.1"/>
    </source>
</evidence>
<dbReference type="InterPro" id="IPR046529">
    <property type="entry name" value="DUF6594"/>
</dbReference>
<dbReference type="EMBL" id="JAPCWZ010000004">
    <property type="protein sequence ID" value="KAK8867677.1"/>
    <property type="molecule type" value="Genomic_DNA"/>
</dbReference>
<protein>
    <recommendedName>
        <fullName evidence="2">DUF6594 domain-containing protein</fullName>
    </recommendedName>
</protein>
<evidence type="ECO:0000259" key="2">
    <source>
        <dbReference type="Pfam" id="PF20237"/>
    </source>
</evidence>
<organism evidence="3 4">
    <name type="scientific">Apiospora arundinis</name>
    <dbReference type="NCBI Taxonomy" id="335852"/>
    <lineage>
        <taxon>Eukaryota</taxon>
        <taxon>Fungi</taxon>
        <taxon>Dikarya</taxon>
        <taxon>Ascomycota</taxon>
        <taxon>Pezizomycotina</taxon>
        <taxon>Sordariomycetes</taxon>
        <taxon>Xylariomycetidae</taxon>
        <taxon>Amphisphaeriales</taxon>
        <taxon>Apiosporaceae</taxon>
        <taxon>Apiospora</taxon>
    </lineage>
</organism>
<feature type="transmembrane region" description="Helical" evidence="1">
    <location>
        <begin position="208"/>
        <end position="228"/>
    </location>
</feature>
<keyword evidence="4" id="KW-1185">Reference proteome</keyword>
<keyword evidence="1" id="KW-0472">Membrane</keyword>
<dbReference type="PANTHER" id="PTHR34502">
    <property type="entry name" value="DUF6594 DOMAIN-CONTAINING PROTEIN-RELATED"/>
    <property type="match status" value="1"/>
</dbReference>
<feature type="transmembrane region" description="Helical" evidence="1">
    <location>
        <begin position="259"/>
        <end position="276"/>
    </location>
</feature>
<evidence type="ECO:0000313" key="4">
    <source>
        <dbReference type="Proteomes" id="UP001390339"/>
    </source>
</evidence>
<gene>
    <name evidence="3" type="ORF">PGQ11_006255</name>
</gene>
<comment type="caution">
    <text evidence="3">The sequence shown here is derived from an EMBL/GenBank/DDBJ whole genome shotgun (WGS) entry which is preliminary data.</text>
</comment>
<keyword evidence="1" id="KW-1133">Transmembrane helix</keyword>
<feature type="transmembrane region" description="Helical" evidence="1">
    <location>
        <begin position="234"/>
        <end position="252"/>
    </location>
</feature>
<dbReference type="PANTHER" id="PTHR34502:SF5">
    <property type="entry name" value="DUF6594 DOMAIN-CONTAINING PROTEIN"/>
    <property type="match status" value="1"/>
</dbReference>
<name>A0ABR2IS56_9PEZI</name>
<evidence type="ECO:0000256" key="1">
    <source>
        <dbReference type="SAM" id="Phobius"/>
    </source>
</evidence>
<proteinExistence type="predicted"/>